<sequence>FKFISHNNLRYIDELIVRFNYISYKNNYGGINMNKQGHPPLYASS</sequence>
<organism evidence="1">
    <name type="scientific">marine sediment metagenome</name>
    <dbReference type="NCBI Taxonomy" id="412755"/>
    <lineage>
        <taxon>unclassified sequences</taxon>
        <taxon>metagenomes</taxon>
        <taxon>ecological metagenomes</taxon>
    </lineage>
</organism>
<accession>A0A0F8ZQ45</accession>
<protein>
    <submittedName>
        <fullName evidence="1">Uncharacterized protein</fullName>
    </submittedName>
</protein>
<dbReference type="EMBL" id="LAZR01050092">
    <property type="protein sequence ID" value="KKK88135.1"/>
    <property type="molecule type" value="Genomic_DNA"/>
</dbReference>
<gene>
    <name evidence="1" type="ORF">LCGC14_2746210</name>
</gene>
<feature type="non-terminal residue" evidence="1">
    <location>
        <position position="1"/>
    </location>
</feature>
<evidence type="ECO:0000313" key="1">
    <source>
        <dbReference type="EMBL" id="KKK88135.1"/>
    </source>
</evidence>
<reference evidence="1" key="1">
    <citation type="journal article" date="2015" name="Nature">
        <title>Complex archaea that bridge the gap between prokaryotes and eukaryotes.</title>
        <authorList>
            <person name="Spang A."/>
            <person name="Saw J.H."/>
            <person name="Jorgensen S.L."/>
            <person name="Zaremba-Niedzwiedzka K."/>
            <person name="Martijn J."/>
            <person name="Lind A.E."/>
            <person name="van Eijk R."/>
            <person name="Schleper C."/>
            <person name="Guy L."/>
            <person name="Ettema T.J."/>
        </authorList>
    </citation>
    <scope>NUCLEOTIDE SEQUENCE</scope>
</reference>
<dbReference type="AlphaFoldDB" id="A0A0F8ZQ45"/>
<comment type="caution">
    <text evidence="1">The sequence shown here is derived from an EMBL/GenBank/DDBJ whole genome shotgun (WGS) entry which is preliminary data.</text>
</comment>
<proteinExistence type="predicted"/>
<name>A0A0F8ZQ45_9ZZZZ</name>